<evidence type="ECO:0000313" key="3">
    <source>
        <dbReference type="EMBL" id="GMH58565.1"/>
    </source>
</evidence>
<dbReference type="EMBL" id="BRXZ01003619">
    <property type="protein sequence ID" value="GMH58565.1"/>
    <property type="molecule type" value="Genomic_DNA"/>
</dbReference>
<dbReference type="PROSITE" id="PS50222">
    <property type="entry name" value="EF_HAND_2"/>
    <property type="match status" value="1"/>
</dbReference>
<dbReference type="InterPro" id="IPR011992">
    <property type="entry name" value="EF-hand-dom_pair"/>
</dbReference>
<dbReference type="Proteomes" id="UP001165082">
    <property type="component" value="Unassembled WGS sequence"/>
</dbReference>
<dbReference type="InterPro" id="IPR002048">
    <property type="entry name" value="EF_hand_dom"/>
</dbReference>
<dbReference type="PROSITE" id="PS00018">
    <property type="entry name" value="EF_HAND_1"/>
    <property type="match status" value="1"/>
</dbReference>
<dbReference type="AlphaFoldDB" id="A0A9W7DYC0"/>
<accession>A0A9W7DYC0</accession>
<dbReference type="OrthoDB" id="42583at2759"/>
<gene>
    <name evidence="3" type="ORF">TrRE_jg11458</name>
</gene>
<sequence>MFSRIALAQGLRAANSTIRRYQSTEAVTTLASVFEDYREKNYAQTLPSRFAKEVVGAADADGDGVLTKDEIATVFQNIGASEAMSSEEINEAISTLAGADGE</sequence>
<organism evidence="3 4">
    <name type="scientific">Triparma retinervis</name>
    <dbReference type="NCBI Taxonomy" id="2557542"/>
    <lineage>
        <taxon>Eukaryota</taxon>
        <taxon>Sar</taxon>
        <taxon>Stramenopiles</taxon>
        <taxon>Ochrophyta</taxon>
        <taxon>Bolidophyceae</taxon>
        <taxon>Parmales</taxon>
        <taxon>Triparmaceae</taxon>
        <taxon>Triparma</taxon>
    </lineage>
</organism>
<evidence type="ECO:0000256" key="1">
    <source>
        <dbReference type="ARBA" id="ARBA00022837"/>
    </source>
</evidence>
<feature type="non-terminal residue" evidence="3">
    <location>
        <position position="1"/>
    </location>
</feature>
<protein>
    <recommendedName>
        <fullName evidence="2">EF-hand domain-containing protein</fullName>
    </recommendedName>
</protein>
<dbReference type="GO" id="GO:0005509">
    <property type="term" value="F:calcium ion binding"/>
    <property type="evidence" value="ECO:0007669"/>
    <property type="project" value="InterPro"/>
</dbReference>
<proteinExistence type="predicted"/>
<evidence type="ECO:0000259" key="2">
    <source>
        <dbReference type="PROSITE" id="PS50222"/>
    </source>
</evidence>
<keyword evidence="1" id="KW-0106">Calcium</keyword>
<comment type="caution">
    <text evidence="3">The sequence shown here is derived from an EMBL/GenBank/DDBJ whole genome shotgun (WGS) entry which is preliminary data.</text>
</comment>
<dbReference type="InterPro" id="IPR018247">
    <property type="entry name" value="EF_Hand_1_Ca_BS"/>
</dbReference>
<evidence type="ECO:0000313" key="4">
    <source>
        <dbReference type="Proteomes" id="UP001165082"/>
    </source>
</evidence>
<name>A0A9W7DYC0_9STRA</name>
<feature type="domain" description="EF-hand" evidence="2">
    <location>
        <begin position="46"/>
        <end position="81"/>
    </location>
</feature>
<keyword evidence="4" id="KW-1185">Reference proteome</keyword>
<dbReference type="Gene3D" id="1.10.238.10">
    <property type="entry name" value="EF-hand"/>
    <property type="match status" value="1"/>
</dbReference>
<dbReference type="SUPFAM" id="SSF47473">
    <property type="entry name" value="EF-hand"/>
    <property type="match status" value="1"/>
</dbReference>
<reference evidence="3" key="1">
    <citation type="submission" date="2022-07" db="EMBL/GenBank/DDBJ databases">
        <title>Genome analysis of Parmales, a sister group of diatoms, reveals the evolutionary specialization of diatoms from phago-mixotrophs to photoautotrophs.</title>
        <authorList>
            <person name="Ban H."/>
            <person name="Sato S."/>
            <person name="Yoshikawa S."/>
            <person name="Kazumasa Y."/>
            <person name="Nakamura Y."/>
            <person name="Ichinomiya M."/>
            <person name="Saitoh K."/>
            <person name="Sato N."/>
            <person name="Blanc-Mathieu R."/>
            <person name="Endo H."/>
            <person name="Kuwata A."/>
            <person name="Ogata H."/>
        </authorList>
    </citation>
    <scope>NUCLEOTIDE SEQUENCE</scope>
</reference>